<dbReference type="InParanoid" id="A0A6I8T6G7"/>
<dbReference type="SUPFAM" id="SSF48371">
    <property type="entry name" value="ARM repeat"/>
    <property type="match status" value="1"/>
</dbReference>
<organism evidence="2 3">
    <name type="scientific">Aedes aegypti</name>
    <name type="common">Yellowfever mosquito</name>
    <name type="synonym">Culex aegypti</name>
    <dbReference type="NCBI Taxonomy" id="7159"/>
    <lineage>
        <taxon>Eukaryota</taxon>
        <taxon>Metazoa</taxon>
        <taxon>Ecdysozoa</taxon>
        <taxon>Arthropoda</taxon>
        <taxon>Hexapoda</taxon>
        <taxon>Insecta</taxon>
        <taxon>Pterygota</taxon>
        <taxon>Neoptera</taxon>
        <taxon>Endopterygota</taxon>
        <taxon>Diptera</taxon>
        <taxon>Nematocera</taxon>
        <taxon>Culicoidea</taxon>
        <taxon>Culicidae</taxon>
        <taxon>Culicinae</taxon>
        <taxon>Aedini</taxon>
        <taxon>Aedes</taxon>
        <taxon>Stegomyia</taxon>
    </lineage>
</organism>
<keyword evidence="3" id="KW-1185">Reference proteome</keyword>
<feature type="region of interest" description="Disordered" evidence="1">
    <location>
        <begin position="762"/>
        <end position="783"/>
    </location>
</feature>
<evidence type="ECO:0000313" key="2">
    <source>
        <dbReference type="EnsemblMetazoa" id="AAEL002195-PB"/>
    </source>
</evidence>
<proteinExistence type="predicted"/>
<protein>
    <recommendedName>
        <fullName evidence="4">Protein CIP2A</fullName>
    </recommendedName>
</protein>
<gene>
    <name evidence="2" type="primary">5573932</name>
</gene>
<dbReference type="FunCoup" id="A0A6I8T6G7">
    <property type="interactions" value="458"/>
</dbReference>
<accession>A0A6I8T6G7</accession>
<dbReference type="Proteomes" id="UP000008820">
    <property type="component" value="Chromosome 2"/>
</dbReference>
<dbReference type="OrthoDB" id="73401at2759"/>
<dbReference type="AlphaFoldDB" id="A0A6I8T6G7"/>
<dbReference type="PANTHER" id="PTHR23161:SF2">
    <property type="entry name" value="PROTEIN CIP2A"/>
    <property type="match status" value="1"/>
</dbReference>
<feature type="region of interest" description="Disordered" evidence="1">
    <location>
        <begin position="296"/>
        <end position="320"/>
    </location>
</feature>
<dbReference type="InterPro" id="IPR011989">
    <property type="entry name" value="ARM-like"/>
</dbReference>
<feature type="compositionally biased region" description="Basic and acidic residues" evidence="1">
    <location>
        <begin position="310"/>
        <end position="320"/>
    </location>
</feature>
<sequence>MSSHINDFNSHIQSYFVSSTYGNETQIINSLNHLAVVTDQRTFDLSVYGNNIFFVNLHRLMSSGSKKMAVLWAAVSVLENASKCEEVRQALIRNFHYLPTLANLLKEIHTTEQQQRLLALIEKLTHGAQLESYEPYVESLILKLLAVMEQGSSQKDKTELVTLALSILVNLCYGNLPMTYVLTKNISVSSFCKQIKHLGLVTCKMYIILERNDYMKEMDLHYLLKMSFQEVKNILSTRNSFILRHVVDYLHYIRQLKKDSCSKDDQRNAVSLEDNFFRDNLKDFLDDIERYTVAQHSEKGPGNTRKRRKVADEKTMDSSGCSEKDDCMDVLFEILACIVDLEPIGEGFRKRIADLALKWIRTKQSCSCAVDLMRVVLEKSDEENKDGQCQQKLIEACEAVLDDLVAIVHNNSDQVLVISISKLLTSLVSLQGASNSTLDKAAESFFQHTFGNILSSFKSSQNFDFSLPDSEIEAFLWALHTFHEFANVSPTLWFAKMGNLLKQKPIHFLIAKGLTSNNSELTEATLAVSSSVDFPRKDVSQMISMLSAGSRKVLGESQQQNVDRSRRSVPLVVPPPASLSRDLLERMDQTVTHIQDAVASGSINDATQVQLIEFYDAKIRMEAHLMQDLQVTVEAMSKQISILMHQNQLLTAEVDRVQRKNLPLALKVSTLQTENRTLEKELTQVKSATASYDKKINQIKLDLSDYIKRYNDKNQQWVILTKQIEQHQKRESNYEKENKRLQHELSNMAKTSEDSRRLLRAAEEDRQKITEQKENDRKMYEGKIREREREISKRNDLNHQLEKQLAERDGKLESQESEMKELLAQIATKNERIEQIEEQLKESENIQKAIYSLMNKNKNK</sequence>
<name>A0A6I8T6G7_AEDAE</name>
<dbReference type="PANTHER" id="PTHR23161">
    <property type="entry name" value="PROTEIN CIP2A"/>
    <property type="match status" value="1"/>
</dbReference>
<evidence type="ECO:0000256" key="1">
    <source>
        <dbReference type="SAM" id="MobiDB-lite"/>
    </source>
</evidence>
<evidence type="ECO:0000313" key="3">
    <source>
        <dbReference type="Proteomes" id="UP000008820"/>
    </source>
</evidence>
<dbReference type="EnsemblMetazoa" id="AAEL002195-RB">
    <property type="protein sequence ID" value="AAEL002195-PB"/>
    <property type="gene ID" value="AAEL002195"/>
</dbReference>
<reference evidence="2 3" key="1">
    <citation type="submission" date="2017-06" db="EMBL/GenBank/DDBJ databases">
        <title>Aedes aegypti genome working group (AGWG) sequencing and assembly.</title>
        <authorList>
            <consortium name="Aedes aegypti Genome Working Group (AGWG)"/>
            <person name="Matthews B.J."/>
        </authorList>
    </citation>
    <scope>NUCLEOTIDE SEQUENCE [LARGE SCALE GENOMIC DNA]</scope>
    <source>
        <strain evidence="2 3">LVP_AGWG</strain>
    </source>
</reference>
<dbReference type="InterPro" id="IPR042510">
    <property type="entry name" value="CIP2A"/>
</dbReference>
<evidence type="ECO:0008006" key="4">
    <source>
        <dbReference type="Google" id="ProtNLM"/>
    </source>
</evidence>
<reference evidence="2" key="2">
    <citation type="submission" date="2020-05" db="UniProtKB">
        <authorList>
            <consortium name="EnsemblMetazoa"/>
        </authorList>
    </citation>
    <scope>IDENTIFICATION</scope>
    <source>
        <strain evidence="2">LVP_AGWG</strain>
    </source>
</reference>
<dbReference type="InterPro" id="IPR016024">
    <property type="entry name" value="ARM-type_fold"/>
</dbReference>
<dbReference type="Gene3D" id="1.25.10.10">
    <property type="entry name" value="Leucine-rich Repeat Variant"/>
    <property type="match status" value="1"/>
</dbReference>